<evidence type="ECO:0000313" key="2">
    <source>
        <dbReference type="Proteomes" id="UP001157006"/>
    </source>
</evidence>
<accession>A0AAV0ZQD4</accession>
<proteinExistence type="predicted"/>
<reference evidence="1 2" key="1">
    <citation type="submission" date="2023-01" db="EMBL/GenBank/DDBJ databases">
        <authorList>
            <person name="Kreplak J."/>
        </authorList>
    </citation>
    <scope>NUCLEOTIDE SEQUENCE [LARGE SCALE GENOMIC DNA]</scope>
</reference>
<keyword evidence="2" id="KW-1185">Reference proteome</keyword>
<evidence type="ECO:0000313" key="1">
    <source>
        <dbReference type="EMBL" id="CAI8599139.1"/>
    </source>
</evidence>
<organism evidence="1 2">
    <name type="scientific">Vicia faba</name>
    <name type="common">Broad bean</name>
    <name type="synonym">Faba vulgaris</name>
    <dbReference type="NCBI Taxonomy" id="3906"/>
    <lineage>
        <taxon>Eukaryota</taxon>
        <taxon>Viridiplantae</taxon>
        <taxon>Streptophyta</taxon>
        <taxon>Embryophyta</taxon>
        <taxon>Tracheophyta</taxon>
        <taxon>Spermatophyta</taxon>
        <taxon>Magnoliopsida</taxon>
        <taxon>eudicotyledons</taxon>
        <taxon>Gunneridae</taxon>
        <taxon>Pentapetalae</taxon>
        <taxon>rosids</taxon>
        <taxon>fabids</taxon>
        <taxon>Fabales</taxon>
        <taxon>Fabaceae</taxon>
        <taxon>Papilionoideae</taxon>
        <taxon>50 kb inversion clade</taxon>
        <taxon>NPAAA clade</taxon>
        <taxon>Hologalegina</taxon>
        <taxon>IRL clade</taxon>
        <taxon>Fabeae</taxon>
        <taxon>Vicia</taxon>
    </lineage>
</organism>
<sequence length="110" mass="12440">MINLHMTQISTSKANSPCSSSNRDFISFAFSRSEHRFASTVFIDSLLQDSSLVQLSRSMSLWLIIPEAECNNEDNDEERQLQLLKVLQRIDADNFLVVLGDTGPFSWQGV</sequence>
<dbReference type="Proteomes" id="UP001157006">
    <property type="component" value="Chromosome 2"/>
</dbReference>
<dbReference type="AlphaFoldDB" id="A0AAV0ZQD4"/>
<protein>
    <submittedName>
        <fullName evidence="1">Uncharacterized protein</fullName>
    </submittedName>
</protein>
<name>A0AAV0ZQD4_VICFA</name>
<gene>
    <name evidence="1" type="ORF">VFH_II160840</name>
</gene>
<dbReference type="EMBL" id="OX451737">
    <property type="protein sequence ID" value="CAI8599139.1"/>
    <property type="molecule type" value="Genomic_DNA"/>
</dbReference>